<dbReference type="SUPFAM" id="SSF52833">
    <property type="entry name" value="Thioredoxin-like"/>
    <property type="match status" value="1"/>
</dbReference>
<proteinExistence type="predicted"/>
<evidence type="ECO:0000313" key="3">
    <source>
        <dbReference type="EMBL" id="EFX85279.1"/>
    </source>
</evidence>
<dbReference type="Proteomes" id="UP000000305">
    <property type="component" value="Unassembled WGS sequence"/>
</dbReference>
<dbReference type="InterPro" id="IPR013766">
    <property type="entry name" value="Thioredoxin_domain"/>
</dbReference>
<dbReference type="EMBL" id="GL732532">
    <property type="protein sequence ID" value="EFX85279.1"/>
    <property type="molecule type" value="Genomic_DNA"/>
</dbReference>
<sequence length="321" mass="36694">MADMSAFVPKKMAEWERKVDHLIWQIEVASDEKWEELTKLQGLIVVDVYSEWCGPCTAMATHLKEIKLLLGDDFLHCALAKADCISQLEKFRGRSEPTWLFLAGGEPVVLIRGANAPLIRKTLFQELQTEKEVLEGTRQRVTISWDNALLTTAPDNWWELDGLTLQGSYPLIVDKLMEGLVERNLEIVATSAVQVDKKDCLILWFPTYVDYLSLSDWFEHKLKTLIAEVEPKKVIIKPARDEGELEEQIEGLNLEDLIGIPDDNSPVIEIDPEVSDYEPIQYRLISDPDEKDSLIKRISERPTENVESKSVEVDEDEEIED</sequence>
<evidence type="ECO:0000259" key="2">
    <source>
        <dbReference type="Pfam" id="PF00085"/>
    </source>
</evidence>
<feature type="compositionally biased region" description="Basic and acidic residues" evidence="1">
    <location>
        <begin position="297"/>
        <end position="312"/>
    </location>
</feature>
<dbReference type="OrthoDB" id="10263751at2759"/>
<dbReference type="InParanoid" id="E9G4E0"/>
<dbReference type="PANTHER" id="PTHR46135">
    <property type="entry name" value="NME/NM23 FAMILY MEMBER 8"/>
    <property type="match status" value="1"/>
</dbReference>
<dbReference type="InterPro" id="IPR017937">
    <property type="entry name" value="Thioredoxin_CS"/>
</dbReference>
<protein>
    <recommendedName>
        <fullName evidence="2">Thioredoxin domain-containing protein</fullName>
    </recommendedName>
</protein>
<dbReference type="eggNOG" id="KOG0907">
    <property type="taxonomic scope" value="Eukaryota"/>
</dbReference>
<dbReference type="KEGG" id="dpx:DAPPUDRAFT_237790"/>
<organism evidence="3 4">
    <name type="scientific">Daphnia pulex</name>
    <name type="common">Water flea</name>
    <dbReference type="NCBI Taxonomy" id="6669"/>
    <lineage>
        <taxon>Eukaryota</taxon>
        <taxon>Metazoa</taxon>
        <taxon>Ecdysozoa</taxon>
        <taxon>Arthropoda</taxon>
        <taxon>Crustacea</taxon>
        <taxon>Branchiopoda</taxon>
        <taxon>Diplostraca</taxon>
        <taxon>Cladocera</taxon>
        <taxon>Anomopoda</taxon>
        <taxon>Daphniidae</taxon>
        <taxon>Daphnia</taxon>
    </lineage>
</organism>
<dbReference type="PANTHER" id="PTHR46135:SF3">
    <property type="entry name" value="NME_NM23 FAMILY MEMBER 8"/>
    <property type="match status" value="1"/>
</dbReference>
<dbReference type="Gene3D" id="3.40.30.10">
    <property type="entry name" value="Glutaredoxin"/>
    <property type="match status" value="1"/>
</dbReference>
<accession>E9G4E0</accession>
<dbReference type="PROSITE" id="PS00194">
    <property type="entry name" value="THIOREDOXIN_1"/>
    <property type="match status" value="1"/>
</dbReference>
<dbReference type="Pfam" id="PF00085">
    <property type="entry name" value="Thioredoxin"/>
    <property type="match status" value="1"/>
</dbReference>
<evidence type="ECO:0000256" key="1">
    <source>
        <dbReference type="SAM" id="MobiDB-lite"/>
    </source>
</evidence>
<gene>
    <name evidence="3" type="ORF">DAPPUDRAFT_237790</name>
</gene>
<dbReference type="AlphaFoldDB" id="E9G4E0"/>
<feature type="domain" description="Thioredoxin" evidence="2">
    <location>
        <begin position="28"/>
        <end position="116"/>
    </location>
</feature>
<dbReference type="HOGENOM" id="CLU_866714_0_0_1"/>
<keyword evidence="4" id="KW-1185">Reference proteome</keyword>
<evidence type="ECO:0000313" key="4">
    <source>
        <dbReference type="Proteomes" id="UP000000305"/>
    </source>
</evidence>
<feature type="region of interest" description="Disordered" evidence="1">
    <location>
        <begin position="297"/>
        <end position="321"/>
    </location>
</feature>
<dbReference type="InterPro" id="IPR051766">
    <property type="entry name" value="TXND_domain-containing"/>
</dbReference>
<name>E9G4E0_DAPPU</name>
<reference evidence="3 4" key="1">
    <citation type="journal article" date="2011" name="Science">
        <title>The ecoresponsive genome of Daphnia pulex.</title>
        <authorList>
            <person name="Colbourne J.K."/>
            <person name="Pfrender M.E."/>
            <person name="Gilbert D."/>
            <person name="Thomas W.K."/>
            <person name="Tucker A."/>
            <person name="Oakley T.H."/>
            <person name="Tokishita S."/>
            <person name="Aerts A."/>
            <person name="Arnold G.J."/>
            <person name="Basu M.K."/>
            <person name="Bauer D.J."/>
            <person name="Caceres C.E."/>
            <person name="Carmel L."/>
            <person name="Casola C."/>
            <person name="Choi J.H."/>
            <person name="Detter J.C."/>
            <person name="Dong Q."/>
            <person name="Dusheyko S."/>
            <person name="Eads B.D."/>
            <person name="Frohlich T."/>
            <person name="Geiler-Samerotte K.A."/>
            <person name="Gerlach D."/>
            <person name="Hatcher P."/>
            <person name="Jogdeo S."/>
            <person name="Krijgsveld J."/>
            <person name="Kriventseva E.V."/>
            <person name="Kultz D."/>
            <person name="Laforsch C."/>
            <person name="Lindquist E."/>
            <person name="Lopez J."/>
            <person name="Manak J.R."/>
            <person name="Muller J."/>
            <person name="Pangilinan J."/>
            <person name="Patwardhan R.P."/>
            <person name="Pitluck S."/>
            <person name="Pritham E.J."/>
            <person name="Rechtsteiner A."/>
            <person name="Rho M."/>
            <person name="Rogozin I.B."/>
            <person name="Sakarya O."/>
            <person name="Salamov A."/>
            <person name="Schaack S."/>
            <person name="Shapiro H."/>
            <person name="Shiga Y."/>
            <person name="Skalitzky C."/>
            <person name="Smith Z."/>
            <person name="Souvorov A."/>
            <person name="Sung W."/>
            <person name="Tang Z."/>
            <person name="Tsuchiya D."/>
            <person name="Tu H."/>
            <person name="Vos H."/>
            <person name="Wang M."/>
            <person name="Wolf Y.I."/>
            <person name="Yamagata H."/>
            <person name="Yamada T."/>
            <person name="Ye Y."/>
            <person name="Shaw J.R."/>
            <person name="Andrews J."/>
            <person name="Crease T.J."/>
            <person name="Tang H."/>
            <person name="Lucas S.M."/>
            <person name="Robertson H.M."/>
            <person name="Bork P."/>
            <person name="Koonin E.V."/>
            <person name="Zdobnov E.M."/>
            <person name="Grigoriev I.V."/>
            <person name="Lynch M."/>
            <person name="Boore J.L."/>
        </authorList>
    </citation>
    <scope>NUCLEOTIDE SEQUENCE [LARGE SCALE GENOMIC DNA]</scope>
</reference>
<dbReference type="InterPro" id="IPR036249">
    <property type="entry name" value="Thioredoxin-like_sf"/>
</dbReference>
<dbReference type="STRING" id="6669.E9G4E0"/>